<dbReference type="Proteomes" id="UP000053058">
    <property type="component" value="Unassembled WGS sequence"/>
</dbReference>
<organism evidence="1 2">
    <name type="scientific">Lactococcus lactis subsp. lactis</name>
    <name type="common">Streptococcus lactis</name>
    <dbReference type="NCBI Taxonomy" id="1360"/>
    <lineage>
        <taxon>Bacteria</taxon>
        <taxon>Bacillati</taxon>
        <taxon>Bacillota</taxon>
        <taxon>Bacilli</taxon>
        <taxon>Lactobacillales</taxon>
        <taxon>Streptococcaceae</taxon>
        <taxon>Lactococcus</taxon>
    </lineage>
</organism>
<comment type="caution">
    <text evidence="1">The sequence shown here is derived from an EMBL/GenBank/DDBJ whole genome shotgun (WGS) entry which is preliminary data.</text>
</comment>
<protein>
    <submittedName>
        <fullName evidence="1">Uncharacterized protein</fullName>
    </submittedName>
</protein>
<dbReference type="PATRIC" id="fig|1360.105.peg.1618"/>
<dbReference type="EMBL" id="LKLN01000075">
    <property type="protein sequence ID" value="KSU03112.1"/>
    <property type="molecule type" value="Genomic_DNA"/>
</dbReference>
<evidence type="ECO:0000313" key="2">
    <source>
        <dbReference type="Proteomes" id="UP000053058"/>
    </source>
</evidence>
<sequence>MSALGDAEEKLSIIDSRIMELTKISKLLIEVESGYSQTTLEELEKLGVNPKINLNKRLMGLILSMKLKLLNLKKVKMLLKEKEYKILR</sequence>
<gene>
    <name evidence="1" type="ORF">KF282_1783</name>
</gene>
<dbReference type="AlphaFoldDB" id="A0A0V8CPN4"/>
<proteinExistence type="predicted"/>
<accession>A0A0V8CPN4</accession>
<reference evidence="2" key="1">
    <citation type="submission" date="2015-10" db="EMBL/GenBank/DDBJ databases">
        <title>Draft Genome Sequences of 11 Lactococcus lactis subspecies cremoris strains.</title>
        <authorList>
            <person name="Wels M."/>
            <person name="Backus L."/>
            <person name="Boekhorst J."/>
            <person name="Dijkstra A."/>
            <person name="Beerthuizen M."/>
            <person name="Kelly W."/>
            <person name="Siezen R."/>
            <person name="Bachmann H."/>
            <person name="Van Hijum S."/>
        </authorList>
    </citation>
    <scope>NUCLEOTIDE SEQUENCE [LARGE SCALE GENOMIC DNA]</scope>
    <source>
        <strain evidence="2">KF282</strain>
    </source>
</reference>
<evidence type="ECO:0000313" key="1">
    <source>
        <dbReference type="EMBL" id="KSU03112.1"/>
    </source>
</evidence>
<name>A0A0V8CPN4_LACLL</name>